<evidence type="ECO:0000256" key="3">
    <source>
        <dbReference type="ARBA" id="ARBA00014253"/>
    </source>
</evidence>
<dbReference type="EMBL" id="CM014086">
    <property type="protein sequence ID" value="TKS75617.1"/>
    <property type="molecule type" value="Genomic_DNA"/>
</dbReference>
<dbReference type="PANTHER" id="PTHR22593:SF2">
    <property type="entry name" value="TRANSMEMBRANE PROTEIN 18"/>
    <property type="match status" value="1"/>
</dbReference>
<evidence type="ECO:0000256" key="4">
    <source>
        <dbReference type="ARBA" id="ARBA00022692"/>
    </source>
</evidence>
<dbReference type="GO" id="GO:0003677">
    <property type="term" value="F:DNA binding"/>
    <property type="evidence" value="ECO:0007669"/>
    <property type="project" value="UniProtKB-KW"/>
</dbReference>
<keyword evidence="5 10" id="KW-1133">Transmembrane helix</keyword>
<evidence type="ECO:0000256" key="10">
    <source>
        <dbReference type="SAM" id="Phobius"/>
    </source>
</evidence>
<keyword evidence="12" id="KW-1185">Reference proteome</keyword>
<keyword evidence="4 10" id="KW-0812">Transmembrane</keyword>
<evidence type="ECO:0000256" key="2">
    <source>
        <dbReference type="ARBA" id="ARBA00009971"/>
    </source>
</evidence>
<organism evidence="11 12">
    <name type="scientific">Collichthys lucidus</name>
    <name type="common">Big head croaker</name>
    <name type="synonym">Sciaena lucida</name>
    <dbReference type="NCBI Taxonomy" id="240159"/>
    <lineage>
        <taxon>Eukaryota</taxon>
        <taxon>Metazoa</taxon>
        <taxon>Chordata</taxon>
        <taxon>Craniata</taxon>
        <taxon>Vertebrata</taxon>
        <taxon>Euteleostomi</taxon>
        <taxon>Actinopterygii</taxon>
        <taxon>Neopterygii</taxon>
        <taxon>Teleostei</taxon>
        <taxon>Neoteleostei</taxon>
        <taxon>Acanthomorphata</taxon>
        <taxon>Eupercaria</taxon>
        <taxon>Sciaenidae</taxon>
        <taxon>Collichthys</taxon>
    </lineage>
</organism>
<dbReference type="AlphaFoldDB" id="A0A4U5UL61"/>
<proteinExistence type="inferred from homology"/>
<comment type="similarity">
    <text evidence="2">Belongs to the TMEM18 family.</text>
</comment>
<feature type="transmembrane region" description="Helical" evidence="10">
    <location>
        <begin position="108"/>
        <end position="125"/>
    </location>
</feature>
<evidence type="ECO:0000256" key="5">
    <source>
        <dbReference type="ARBA" id="ARBA00022989"/>
    </source>
</evidence>
<evidence type="ECO:0000256" key="9">
    <source>
        <dbReference type="ARBA" id="ARBA00023242"/>
    </source>
</evidence>
<keyword evidence="8 10" id="KW-0472">Membrane</keyword>
<sequence length="196" mass="22970">MWTVRITKRAYITQDTTKAHKTRSATGEFILHFCQRASSFSLVKMTQQKANNVSSIPIDAFSNLRITSIWTFLMSVQWSEPWLIGLLVFHVVCLCLTVVTCRYYRAQICHFLLMVGLVYSAEYLNELAAMNWKSFSDFQYFDSKGMFISLVYSIPLLLNTVIIVMVWVYRTFSTMTELKTLQLKRKARREKREKND</sequence>
<evidence type="ECO:0000256" key="7">
    <source>
        <dbReference type="ARBA" id="ARBA00023125"/>
    </source>
</evidence>
<evidence type="ECO:0000256" key="8">
    <source>
        <dbReference type="ARBA" id="ARBA00023136"/>
    </source>
</evidence>
<feature type="transmembrane region" description="Helical" evidence="10">
    <location>
        <begin position="82"/>
        <end position="101"/>
    </location>
</feature>
<keyword evidence="9" id="KW-0539">Nucleus</keyword>
<evidence type="ECO:0000256" key="1">
    <source>
        <dbReference type="ARBA" id="ARBA00004232"/>
    </source>
</evidence>
<evidence type="ECO:0000313" key="12">
    <source>
        <dbReference type="Proteomes" id="UP000298787"/>
    </source>
</evidence>
<gene>
    <name evidence="11" type="ORF">D9C73_010222</name>
</gene>
<dbReference type="PANTHER" id="PTHR22593">
    <property type="entry name" value="TRANSMEMBRANE PROTEIN 18"/>
    <property type="match status" value="1"/>
</dbReference>
<protein>
    <recommendedName>
        <fullName evidence="3">Transmembrane protein 18</fullName>
    </recommendedName>
</protein>
<name>A0A4U5UL61_COLLU</name>
<dbReference type="GO" id="GO:0031965">
    <property type="term" value="C:nuclear membrane"/>
    <property type="evidence" value="ECO:0007669"/>
    <property type="project" value="UniProtKB-SubCell"/>
</dbReference>
<dbReference type="InterPro" id="IPR026721">
    <property type="entry name" value="TMEM18"/>
</dbReference>
<evidence type="ECO:0000256" key="6">
    <source>
        <dbReference type="ARBA" id="ARBA00023054"/>
    </source>
</evidence>
<dbReference type="Proteomes" id="UP000298787">
    <property type="component" value="Chromosome 9"/>
</dbReference>
<evidence type="ECO:0000313" key="11">
    <source>
        <dbReference type="EMBL" id="TKS75617.1"/>
    </source>
</evidence>
<feature type="transmembrane region" description="Helical" evidence="10">
    <location>
        <begin position="145"/>
        <end position="169"/>
    </location>
</feature>
<dbReference type="Pfam" id="PF14770">
    <property type="entry name" value="TMEM18"/>
    <property type="match status" value="1"/>
</dbReference>
<reference evidence="11 12" key="1">
    <citation type="submission" date="2019-01" db="EMBL/GenBank/DDBJ databases">
        <title>Genome Assembly of Collichthys lucidus.</title>
        <authorList>
            <person name="Cai M."/>
            <person name="Xiao S."/>
        </authorList>
    </citation>
    <scope>NUCLEOTIDE SEQUENCE [LARGE SCALE GENOMIC DNA]</scope>
    <source>
        <strain evidence="11">JT15FE1705JMU</strain>
        <tissue evidence="11">Muscle</tissue>
    </source>
</reference>
<keyword evidence="7" id="KW-0238">DNA-binding</keyword>
<keyword evidence="6" id="KW-0175">Coiled coil</keyword>
<accession>A0A4U5UL61</accession>
<comment type="subcellular location">
    <subcellularLocation>
        <location evidence="1">Nucleus membrane</location>
        <topology evidence="1">Multi-pass membrane protein</topology>
    </subcellularLocation>
</comment>